<dbReference type="InterPro" id="IPR001579">
    <property type="entry name" value="Glyco_hydro_18_chit_AS"/>
</dbReference>
<dbReference type="SMART" id="SM00636">
    <property type="entry name" value="Glyco_18"/>
    <property type="match status" value="1"/>
</dbReference>
<keyword evidence="3 4" id="KW-0326">Glycosidase</keyword>
<dbReference type="InterPro" id="IPR001223">
    <property type="entry name" value="Glyco_hydro18_cat"/>
</dbReference>
<feature type="chain" id="PRO_5024938223" description="GH18 domain-containing protein" evidence="6">
    <location>
        <begin position="20"/>
        <end position="382"/>
    </location>
</feature>
<protein>
    <recommendedName>
        <fullName evidence="7">GH18 domain-containing protein</fullName>
    </recommendedName>
</protein>
<dbReference type="AlphaFoldDB" id="A0A653C886"/>
<dbReference type="InterPro" id="IPR017853">
    <property type="entry name" value="GH"/>
</dbReference>
<dbReference type="InterPro" id="IPR011583">
    <property type="entry name" value="Chitinase_II/V-like_cat"/>
</dbReference>
<proteinExistence type="inferred from homology"/>
<evidence type="ECO:0000256" key="4">
    <source>
        <dbReference type="RuleBase" id="RU000489"/>
    </source>
</evidence>
<dbReference type="FunFam" id="3.10.50.10:FF:000001">
    <property type="entry name" value="Chitinase 3-like 1"/>
    <property type="match status" value="1"/>
</dbReference>
<dbReference type="PANTHER" id="PTHR11177">
    <property type="entry name" value="CHITINASE"/>
    <property type="match status" value="1"/>
</dbReference>
<dbReference type="PROSITE" id="PS51910">
    <property type="entry name" value="GH18_2"/>
    <property type="match status" value="1"/>
</dbReference>
<dbReference type="Gene3D" id="3.10.50.10">
    <property type="match status" value="1"/>
</dbReference>
<dbReference type="GO" id="GO:0004568">
    <property type="term" value="F:chitinase activity"/>
    <property type="evidence" value="ECO:0007669"/>
    <property type="project" value="UniProtKB-ARBA"/>
</dbReference>
<keyword evidence="2" id="KW-1015">Disulfide bond</keyword>
<keyword evidence="6" id="KW-0732">Signal</keyword>
<dbReference type="Proteomes" id="UP000410492">
    <property type="component" value="Unassembled WGS sequence"/>
</dbReference>
<dbReference type="PANTHER" id="PTHR11177:SF360">
    <property type="entry name" value="CHITINASE 4-RELATED"/>
    <property type="match status" value="1"/>
</dbReference>
<evidence type="ECO:0000256" key="5">
    <source>
        <dbReference type="RuleBase" id="RU004453"/>
    </source>
</evidence>
<dbReference type="Gene3D" id="3.20.20.80">
    <property type="entry name" value="Glycosidases"/>
    <property type="match status" value="1"/>
</dbReference>
<dbReference type="SUPFAM" id="SSF51445">
    <property type="entry name" value="(Trans)glycosidases"/>
    <property type="match status" value="1"/>
</dbReference>
<evidence type="ECO:0000256" key="3">
    <source>
        <dbReference type="ARBA" id="ARBA00023295"/>
    </source>
</evidence>
<comment type="similarity">
    <text evidence="5">Belongs to the glycosyl hydrolase 18 family.</text>
</comment>
<keyword evidence="9" id="KW-1185">Reference proteome</keyword>
<evidence type="ECO:0000256" key="2">
    <source>
        <dbReference type="ARBA" id="ARBA00023157"/>
    </source>
</evidence>
<dbReference type="EMBL" id="CAACVG010007044">
    <property type="protein sequence ID" value="VEN43340.1"/>
    <property type="molecule type" value="Genomic_DNA"/>
</dbReference>
<dbReference type="SUPFAM" id="SSF54556">
    <property type="entry name" value="Chitinase insertion domain"/>
    <property type="match status" value="1"/>
</dbReference>
<dbReference type="OrthoDB" id="73875at2759"/>
<evidence type="ECO:0000313" key="8">
    <source>
        <dbReference type="EMBL" id="VEN43340.1"/>
    </source>
</evidence>
<evidence type="ECO:0000259" key="7">
    <source>
        <dbReference type="PROSITE" id="PS51910"/>
    </source>
</evidence>
<dbReference type="GO" id="GO:0008061">
    <property type="term" value="F:chitin binding"/>
    <property type="evidence" value="ECO:0007669"/>
    <property type="project" value="InterPro"/>
</dbReference>
<dbReference type="Pfam" id="PF00704">
    <property type="entry name" value="Glyco_hydro_18"/>
    <property type="match status" value="1"/>
</dbReference>
<dbReference type="GO" id="GO:0005576">
    <property type="term" value="C:extracellular region"/>
    <property type="evidence" value="ECO:0007669"/>
    <property type="project" value="TreeGrafter"/>
</dbReference>
<gene>
    <name evidence="8" type="ORF">CALMAC_LOCUS6510</name>
</gene>
<keyword evidence="1 4" id="KW-0378">Hydrolase</keyword>
<evidence type="ECO:0000256" key="6">
    <source>
        <dbReference type="SAM" id="SignalP"/>
    </source>
</evidence>
<dbReference type="GO" id="GO:0006032">
    <property type="term" value="P:chitin catabolic process"/>
    <property type="evidence" value="ECO:0007669"/>
    <property type="project" value="TreeGrafter"/>
</dbReference>
<name>A0A653C886_CALMS</name>
<evidence type="ECO:0000256" key="1">
    <source>
        <dbReference type="ARBA" id="ARBA00022801"/>
    </source>
</evidence>
<reference evidence="8 9" key="1">
    <citation type="submission" date="2019-01" db="EMBL/GenBank/DDBJ databases">
        <authorList>
            <person name="Sayadi A."/>
        </authorList>
    </citation>
    <scope>NUCLEOTIDE SEQUENCE [LARGE SCALE GENOMIC DNA]</scope>
</reference>
<dbReference type="InterPro" id="IPR050314">
    <property type="entry name" value="Glycosyl_Hydrlase_18"/>
</dbReference>
<dbReference type="PROSITE" id="PS01095">
    <property type="entry name" value="GH18_1"/>
    <property type="match status" value="1"/>
</dbReference>
<dbReference type="InterPro" id="IPR029070">
    <property type="entry name" value="Chitinase_insertion_sf"/>
</dbReference>
<feature type="domain" description="GH18" evidence="7">
    <location>
        <begin position="25"/>
        <end position="375"/>
    </location>
</feature>
<feature type="signal peptide" evidence="6">
    <location>
        <begin position="1"/>
        <end position="19"/>
    </location>
</feature>
<accession>A0A653C886</accession>
<dbReference type="GO" id="GO:0005975">
    <property type="term" value="P:carbohydrate metabolic process"/>
    <property type="evidence" value="ECO:0007669"/>
    <property type="project" value="InterPro"/>
</dbReference>
<evidence type="ECO:0000313" key="9">
    <source>
        <dbReference type="Proteomes" id="UP000410492"/>
    </source>
</evidence>
<sequence>MRAYIAALLIFQSFVYVIGDCQDEFQVTCYWGSWSIYRKSIGKFTTDNLDPKLCSRIVYSFAGLSLDLGLTSLDPNADITLGGYSKVIALKQENPCLKVILAIGGWNEKSSKYSVMASTAERRTAFANSVLKFVAYYGFDGVDLDWEYPTFRGGIAEDQNTFPLLLQTLKDALQPWGYTLSIAVPMVESVIDNAYDIPSIAKSVDFVNLMAYDHVSSSSTETGLASPMTEIAKAVDLWLAKGLPPNKLLLGIPTYGHSFTLTDPANHGIGAPVTGPGDPGEYTGEYGFMAYYEILREMMAGGYKVKEVDGTIYAYSDDQWITYDNAAAVANKTQWAIEKGLKGVMIWSIETDDFLGNFGDRYPLLNAVNSVIRESQLYRKHP</sequence>
<organism evidence="8 9">
    <name type="scientific">Callosobruchus maculatus</name>
    <name type="common">Southern cowpea weevil</name>
    <name type="synonym">Pulse bruchid</name>
    <dbReference type="NCBI Taxonomy" id="64391"/>
    <lineage>
        <taxon>Eukaryota</taxon>
        <taxon>Metazoa</taxon>
        <taxon>Ecdysozoa</taxon>
        <taxon>Arthropoda</taxon>
        <taxon>Hexapoda</taxon>
        <taxon>Insecta</taxon>
        <taxon>Pterygota</taxon>
        <taxon>Neoptera</taxon>
        <taxon>Endopterygota</taxon>
        <taxon>Coleoptera</taxon>
        <taxon>Polyphaga</taxon>
        <taxon>Cucujiformia</taxon>
        <taxon>Chrysomeloidea</taxon>
        <taxon>Chrysomelidae</taxon>
        <taxon>Bruchinae</taxon>
        <taxon>Bruchini</taxon>
        <taxon>Callosobruchus</taxon>
    </lineage>
</organism>